<evidence type="ECO:0000313" key="3">
    <source>
        <dbReference type="EMBL" id="MFC4136250.1"/>
    </source>
</evidence>
<protein>
    <submittedName>
        <fullName evidence="3">GNAT family N-acetyltransferase</fullName>
    </submittedName>
</protein>
<evidence type="ECO:0000259" key="2">
    <source>
        <dbReference type="PROSITE" id="PS51186"/>
    </source>
</evidence>
<dbReference type="PANTHER" id="PTHR13947:SF37">
    <property type="entry name" value="LD18367P"/>
    <property type="match status" value="1"/>
</dbReference>
<dbReference type="CDD" id="cd04301">
    <property type="entry name" value="NAT_SF"/>
    <property type="match status" value="1"/>
</dbReference>
<dbReference type="EMBL" id="JBHSAY010000029">
    <property type="protein sequence ID" value="MFC4136250.1"/>
    <property type="molecule type" value="Genomic_DNA"/>
</dbReference>
<dbReference type="PANTHER" id="PTHR13947">
    <property type="entry name" value="GNAT FAMILY N-ACETYLTRANSFERASE"/>
    <property type="match status" value="1"/>
</dbReference>
<keyword evidence="1" id="KW-0808">Transferase</keyword>
<dbReference type="InterPro" id="IPR050769">
    <property type="entry name" value="NAT_camello-type"/>
</dbReference>
<evidence type="ECO:0000256" key="1">
    <source>
        <dbReference type="ARBA" id="ARBA00022679"/>
    </source>
</evidence>
<organism evidence="3 4">
    <name type="scientific">Hamadaea flava</name>
    <dbReference type="NCBI Taxonomy" id="1742688"/>
    <lineage>
        <taxon>Bacteria</taxon>
        <taxon>Bacillati</taxon>
        <taxon>Actinomycetota</taxon>
        <taxon>Actinomycetes</taxon>
        <taxon>Micromonosporales</taxon>
        <taxon>Micromonosporaceae</taxon>
        <taxon>Hamadaea</taxon>
    </lineage>
</organism>
<name>A0ABV8M1C5_9ACTN</name>
<dbReference type="RefSeq" id="WP_253751232.1">
    <property type="nucleotide sequence ID" value="NZ_JAMZDZ010000001.1"/>
</dbReference>
<comment type="caution">
    <text evidence="3">The sequence shown here is derived from an EMBL/GenBank/DDBJ whole genome shotgun (WGS) entry which is preliminary data.</text>
</comment>
<gene>
    <name evidence="3" type="ORF">ACFOZ4_37060</name>
</gene>
<dbReference type="Proteomes" id="UP001595816">
    <property type="component" value="Unassembled WGS sequence"/>
</dbReference>
<dbReference type="SUPFAM" id="SSF55729">
    <property type="entry name" value="Acyl-CoA N-acyltransferases (Nat)"/>
    <property type="match status" value="1"/>
</dbReference>
<feature type="domain" description="N-acetyltransferase" evidence="2">
    <location>
        <begin position="3"/>
        <end position="144"/>
    </location>
</feature>
<dbReference type="InterPro" id="IPR016181">
    <property type="entry name" value="Acyl_CoA_acyltransferase"/>
</dbReference>
<evidence type="ECO:0000313" key="4">
    <source>
        <dbReference type="Proteomes" id="UP001595816"/>
    </source>
</evidence>
<accession>A0ABV8M1C5</accession>
<dbReference type="PROSITE" id="PS51186">
    <property type="entry name" value="GNAT"/>
    <property type="match status" value="1"/>
</dbReference>
<reference evidence="4" key="1">
    <citation type="journal article" date="2019" name="Int. J. Syst. Evol. Microbiol.">
        <title>The Global Catalogue of Microorganisms (GCM) 10K type strain sequencing project: providing services to taxonomists for standard genome sequencing and annotation.</title>
        <authorList>
            <consortium name="The Broad Institute Genomics Platform"/>
            <consortium name="The Broad Institute Genome Sequencing Center for Infectious Disease"/>
            <person name="Wu L."/>
            <person name="Ma J."/>
        </authorList>
    </citation>
    <scope>NUCLEOTIDE SEQUENCE [LARGE SCALE GENOMIC DNA]</scope>
    <source>
        <strain evidence="4">CGMCC 4.7289</strain>
    </source>
</reference>
<dbReference type="Gene3D" id="3.40.630.30">
    <property type="match status" value="1"/>
</dbReference>
<proteinExistence type="predicted"/>
<dbReference type="InterPro" id="IPR000182">
    <property type="entry name" value="GNAT_dom"/>
</dbReference>
<dbReference type="Pfam" id="PF00583">
    <property type="entry name" value="Acetyltransf_1"/>
    <property type="match status" value="1"/>
</dbReference>
<sequence length="144" mass="15777">MYVEQRELGDTELDALLGAAFAELVTRYGAEGRSQVQPGATYLVAVVEGQAVGCGALQAATEDSGEVKRMYVSPAYRGRGLARALLKALEQTGRDRGYRSIRLTTGNRQPEAIALYESSGYAETPRYGKYVDQLWTHCYSKTLT</sequence>
<keyword evidence="4" id="KW-1185">Reference proteome</keyword>